<feature type="region of interest" description="Disordered" evidence="1">
    <location>
        <begin position="19"/>
        <end position="44"/>
    </location>
</feature>
<organism evidence="2 3">
    <name type="scientific">Brassica campestris</name>
    <name type="common">Field mustard</name>
    <dbReference type="NCBI Taxonomy" id="3711"/>
    <lineage>
        <taxon>Eukaryota</taxon>
        <taxon>Viridiplantae</taxon>
        <taxon>Streptophyta</taxon>
        <taxon>Embryophyta</taxon>
        <taxon>Tracheophyta</taxon>
        <taxon>Spermatophyta</taxon>
        <taxon>Magnoliopsida</taxon>
        <taxon>eudicotyledons</taxon>
        <taxon>Gunneridae</taxon>
        <taxon>Pentapetalae</taxon>
        <taxon>rosids</taxon>
        <taxon>malvids</taxon>
        <taxon>Brassicales</taxon>
        <taxon>Brassicaceae</taxon>
        <taxon>Brassiceae</taxon>
        <taxon>Brassica</taxon>
    </lineage>
</organism>
<accession>A0A398AJX6</accession>
<proteinExistence type="predicted"/>
<dbReference type="AlphaFoldDB" id="A0A398AJX6"/>
<dbReference type="Proteomes" id="UP000264353">
    <property type="component" value="Chromosome A1"/>
</dbReference>
<name>A0A398AJX6_BRACM</name>
<evidence type="ECO:0000313" key="2">
    <source>
        <dbReference type="EMBL" id="RID78027.1"/>
    </source>
</evidence>
<feature type="compositionally biased region" description="Low complexity" evidence="1">
    <location>
        <begin position="28"/>
        <end position="44"/>
    </location>
</feature>
<protein>
    <submittedName>
        <fullName evidence="2">Uncharacterized protein</fullName>
    </submittedName>
</protein>
<reference evidence="2 3" key="1">
    <citation type="submission" date="2018-06" db="EMBL/GenBank/DDBJ databases">
        <title>WGS assembly of Brassica rapa FPsc.</title>
        <authorList>
            <person name="Bowman J."/>
            <person name="Kohchi T."/>
            <person name="Yamato K."/>
            <person name="Jenkins J."/>
            <person name="Shu S."/>
            <person name="Ishizaki K."/>
            <person name="Yamaoka S."/>
            <person name="Nishihama R."/>
            <person name="Nakamura Y."/>
            <person name="Berger F."/>
            <person name="Adam C."/>
            <person name="Aki S."/>
            <person name="Althoff F."/>
            <person name="Araki T."/>
            <person name="Arteaga-Vazquez M."/>
            <person name="Balasubrmanian S."/>
            <person name="Bauer D."/>
            <person name="Boehm C."/>
            <person name="Briginshaw L."/>
            <person name="Caballero-Perez J."/>
            <person name="Catarino B."/>
            <person name="Chen F."/>
            <person name="Chiyoda S."/>
            <person name="Chovatia M."/>
            <person name="Davies K."/>
            <person name="Delmans M."/>
            <person name="Demura T."/>
            <person name="Dierschke T."/>
            <person name="Dolan L."/>
            <person name="Dorantes-Acosta A."/>
            <person name="Eklund D."/>
            <person name="Florent S."/>
            <person name="Flores-Sandoval E."/>
            <person name="Fujiyama A."/>
            <person name="Fukuzawa H."/>
            <person name="Galik B."/>
            <person name="Grimanelli D."/>
            <person name="Grimwood J."/>
            <person name="Grossniklaus U."/>
            <person name="Hamada T."/>
            <person name="Haseloff J."/>
            <person name="Hetherington A."/>
            <person name="Higo A."/>
            <person name="Hirakawa Y."/>
            <person name="Hundley H."/>
            <person name="Ikeda Y."/>
            <person name="Inoue K."/>
            <person name="Inoue S."/>
            <person name="Ishida S."/>
            <person name="Jia Q."/>
            <person name="Kakita M."/>
            <person name="Kanazawa T."/>
            <person name="Kawai Y."/>
            <person name="Kawashima T."/>
            <person name="Kennedy M."/>
            <person name="Kinose K."/>
            <person name="Kinoshita T."/>
            <person name="Kohara Y."/>
            <person name="Koide E."/>
            <person name="Komatsu K."/>
            <person name="Kopischke S."/>
            <person name="Kubo M."/>
            <person name="Kyozuka J."/>
            <person name="Lagercrantz U."/>
            <person name="Lin S."/>
            <person name="Lindquist E."/>
            <person name="Lipzen A."/>
            <person name="Lu C."/>
            <person name="Luna E."/>
            <person name="Martienssen R."/>
            <person name="Minamino N."/>
            <person name="Mizutani M."/>
            <person name="Mizutani M."/>
            <person name="Mochizuki N."/>
            <person name="Monte I."/>
            <person name="Mosher R."/>
            <person name="Nagasaki H."/>
            <person name="Nakagami H."/>
            <person name="Naramoto S."/>
            <person name="Nishitani K."/>
            <person name="Ohtani M."/>
            <person name="Okamoto T."/>
            <person name="Okumura M."/>
            <person name="Phillips J."/>
            <person name="Pollak B."/>
            <person name="Reinders A."/>
            <person name="Roevekamp M."/>
            <person name="Sano R."/>
            <person name="Sawa S."/>
            <person name="Schmid M."/>
            <person name="Shirakawa M."/>
            <person name="Solano R."/>
            <person name="Spunde A."/>
            <person name="Suetsugu N."/>
            <person name="Sugano S."/>
            <person name="Sugiyama A."/>
            <person name="Sun R."/>
            <person name="Suzuki Y."/>
            <person name="Takenaka M."/>
            <person name="Takezawa D."/>
            <person name="Tomogane H."/>
            <person name="Tsuzuki M."/>
            <person name="Ueda T."/>
            <person name="Umeda M."/>
            <person name="Ward J."/>
            <person name="Watanabe Y."/>
            <person name="Yazaki K."/>
            <person name="Yokoyama R."/>
            <person name="Yoshitake Y."/>
            <person name="Yotsui I."/>
            <person name="Zachgo S."/>
            <person name="Schmutz J."/>
        </authorList>
    </citation>
    <scope>NUCLEOTIDE SEQUENCE [LARGE SCALE GENOMIC DNA]</scope>
    <source>
        <strain evidence="3">cv. B-3</strain>
    </source>
</reference>
<dbReference type="EMBL" id="CM010628">
    <property type="protein sequence ID" value="RID78027.1"/>
    <property type="molecule type" value="Genomic_DNA"/>
</dbReference>
<gene>
    <name evidence="2" type="ORF">BRARA_A00888</name>
</gene>
<evidence type="ECO:0000313" key="3">
    <source>
        <dbReference type="Proteomes" id="UP000264353"/>
    </source>
</evidence>
<sequence length="146" mass="16463">MIPTVSRLDATTTRLTGAEYDRDVEELSTGAAGRSTSSTTTTTEAWRRRWRSHGYARATTEIDEDGEGRRRGGCDWCQRAEAKNLKESLNRYIHGGPWLRETTPRRAVEEKPSTGATSRLLVQLLSTFDYAKDSYEDVEWIDSSLG</sequence>
<evidence type="ECO:0000256" key="1">
    <source>
        <dbReference type="SAM" id="MobiDB-lite"/>
    </source>
</evidence>